<organism evidence="1 2">
    <name type="scientific">Schistosoma margrebowiei</name>
    <dbReference type="NCBI Taxonomy" id="48269"/>
    <lineage>
        <taxon>Eukaryota</taxon>
        <taxon>Metazoa</taxon>
        <taxon>Spiralia</taxon>
        <taxon>Lophotrochozoa</taxon>
        <taxon>Platyhelminthes</taxon>
        <taxon>Trematoda</taxon>
        <taxon>Digenea</taxon>
        <taxon>Strigeidida</taxon>
        <taxon>Schistosomatoidea</taxon>
        <taxon>Schistosomatidae</taxon>
        <taxon>Schistosoma</taxon>
    </lineage>
</organism>
<evidence type="ECO:0000313" key="1">
    <source>
        <dbReference type="EMBL" id="VDO73988.1"/>
    </source>
</evidence>
<keyword evidence="2" id="KW-1185">Reference proteome</keyword>
<evidence type="ECO:0000313" key="2">
    <source>
        <dbReference type="Proteomes" id="UP000277204"/>
    </source>
</evidence>
<name>A0A183LT37_9TREM</name>
<dbReference type="AlphaFoldDB" id="A0A183LT37"/>
<dbReference type="EMBL" id="UZAI01002707">
    <property type="protein sequence ID" value="VDO73988.1"/>
    <property type="molecule type" value="Genomic_DNA"/>
</dbReference>
<reference evidence="1 2" key="1">
    <citation type="submission" date="2018-11" db="EMBL/GenBank/DDBJ databases">
        <authorList>
            <consortium name="Pathogen Informatics"/>
        </authorList>
    </citation>
    <scope>NUCLEOTIDE SEQUENCE [LARGE SCALE GENOMIC DNA]</scope>
    <source>
        <strain evidence="1 2">Zambia</strain>
    </source>
</reference>
<dbReference type="Proteomes" id="UP000277204">
    <property type="component" value="Unassembled WGS sequence"/>
</dbReference>
<accession>A0A183LT37</accession>
<gene>
    <name evidence="1" type="ORF">SMRZ_LOCUS6962</name>
</gene>
<protein>
    <submittedName>
        <fullName evidence="1">Uncharacterized protein</fullName>
    </submittedName>
</protein>
<sequence>METCDVEIRVVITGWKGEQFLTFHDRVFKLLKVFSCSFKQFFSVLLCVVLASTEIQTLHFVLLVVNQLDTRKANQWKTNNNNNIKAISSYFQLHNHISSLNVT</sequence>
<proteinExistence type="predicted"/>